<keyword evidence="1" id="KW-0472">Membrane</keyword>
<feature type="transmembrane region" description="Helical" evidence="1">
    <location>
        <begin position="82"/>
        <end position="106"/>
    </location>
</feature>
<evidence type="ECO:0000313" key="3">
    <source>
        <dbReference type="Proteomes" id="UP000593567"/>
    </source>
</evidence>
<name>A0A7J7JGK6_BUGNE</name>
<keyword evidence="1" id="KW-0812">Transmembrane</keyword>
<dbReference type="Proteomes" id="UP000593567">
    <property type="component" value="Unassembled WGS sequence"/>
</dbReference>
<protein>
    <submittedName>
        <fullName evidence="2">Uncharacterized protein</fullName>
    </submittedName>
</protein>
<accession>A0A7J7JGK6</accession>
<dbReference type="AlphaFoldDB" id="A0A7J7JGK6"/>
<evidence type="ECO:0000313" key="2">
    <source>
        <dbReference type="EMBL" id="KAF6025370.1"/>
    </source>
</evidence>
<reference evidence="2" key="1">
    <citation type="submission" date="2020-06" db="EMBL/GenBank/DDBJ databases">
        <title>Draft genome of Bugula neritina, a colonial animal packing powerful symbionts and potential medicines.</title>
        <authorList>
            <person name="Rayko M."/>
        </authorList>
    </citation>
    <scope>NUCLEOTIDE SEQUENCE [LARGE SCALE GENOMIC DNA]</scope>
    <source>
        <strain evidence="2">Kwan_BN1</strain>
    </source>
</reference>
<sequence length="120" mass="13616">MVDFYSEEEMNLMSADNVFETSSTGNQHSDLQDHHTCAVHFNILCFKDKHTKPGQAEDVFADIVSKHGKAPYVFKKFKQLEWWIFTVILRGFITVGKAMSLILTGVQGETIPMSVMNSNK</sequence>
<organism evidence="2 3">
    <name type="scientific">Bugula neritina</name>
    <name type="common">Brown bryozoan</name>
    <name type="synonym">Sertularia neritina</name>
    <dbReference type="NCBI Taxonomy" id="10212"/>
    <lineage>
        <taxon>Eukaryota</taxon>
        <taxon>Metazoa</taxon>
        <taxon>Spiralia</taxon>
        <taxon>Lophotrochozoa</taxon>
        <taxon>Bryozoa</taxon>
        <taxon>Gymnolaemata</taxon>
        <taxon>Cheilostomatida</taxon>
        <taxon>Flustrina</taxon>
        <taxon>Buguloidea</taxon>
        <taxon>Bugulidae</taxon>
        <taxon>Bugula</taxon>
    </lineage>
</organism>
<dbReference type="OrthoDB" id="1278353at2759"/>
<evidence type="ECO:0000256" key="1">
    <source>
        <dbReference type="SAM" id="Phobius"/>
    </source>
</evidence>
<comment type="caution">
    <text evidence="2">The sequence shown here is derived from an EMBL/GenBank/DDBJ whole genome shotgun (WGS) entry which is preliminary data.</text>
</comment>
<proteinExistence type="predicted"/>
<dbReference type="EMBL" id="VXIV02002464">
    <property type="protein sequence ID" value="KAF6025370.1"/>
    <property type="molecule type" value="Genomic_DNA"/>
</dbReference>
<keyword evidence="3" id="KW-1185">Reference proteome</keyword>
<keyword evidence="1" id="KW-1133">Transmembrane helix</keyword>
<gene>
    <name evidence="2" type="ORF">EB796_016307</name>
</gene>